<dbReference type="PROSITE" id="PS50020">
    <property type="entry name" value="WW_DOMAIN_2"/>
    <property type="match status" value="1"/>
</dbReference>
<dbReference type="EMBL" id="RHLK01000008">
    <property type="protein sequence ID" value="MVP00793.1"/>
    <property type="molecule type" value="Genomic_DNA"/>
</dbReference>
<dbReference type="Proteomes" id="UP000490800">
    <property type="component" value="Unassembled WGS sequence"/>
</dbReference>
<gene>
    <name evidence="5" type="ORF">EDM21_14880</name>
</gene>
<evidence type="ECO:0000256" key="1">
    <source>
        <dbReference type="ARBA" id="ARBA00004613"/>
    </source>
</evidence>
<dbReference type="AlphaFoldDB" id="A0A7X3FJC0"/>
<organism evidence="5 6">
    <name type="scientific">Paenibacillus lutrae</name>
    <dbReference type="NCBI Taxonomy" id="2078573"/>
    <lineage>
        <taxon>Bacteria</taxon>
        <taxon>Bacillati</taxon>
        <taxon>Bacillota</taxon>
        <taxon>Bacilli</taxon>
        <taxon>Bacillales</taxon>
        <taxon>Paenibacillaceae</taxon>
        <taxon>Paenibacillus</taxon>
    </lineage>
</organism>
<dbReference type="Pfam" id="PF00754">
    <property type="entry name" value="F5_F8_type_C"/>
    <property type="match status" value="1"/>
</dbReference>
<keyword evidence="3" id="KW-0732">Signal</keyword>
<accession>A0A7X3FJC0</accession>
<feature type="domain" description="WW" evidence="4">
    <location>
        <begin position="560"/>
        <end position="594"/>
    </location>
</feature>
<evidence type="ECO:0000256" key="3">
    <source>
        <dbReference type="ARBA" id="ARBA00022729"/>
    </source>
</evidence>
<comment type="subcellular location">
    <subcellularLocation>
        <location evidence="1">Secreted</location>
    </subcellularLocation>
</comment>
<dbReference type="Pfam" id="PF24517">
    <property type="entry name" value="CBM96"/>
    <property type="match status" value="1"/>
</dbReference>
<dbReference type="NCBIfam" id="NF033679">
    <property type="entry name" value="DNRLRE_dom"/>
    <property type="match status" value="1"/>
</dbReference>
<dbReference type="InterPro" id="IPR000421">
    <property type="entry name" value="FA58C"/>
</dbReference>
<reference evidence="5 6" key="1">
    <citation type="journal article" date="2019" name="Microorganisms">
        <title>Paenibacillus lutrae sp. nov., A Chitinolytic Species Isolated from A River Otter in Castril Natural Park, Granada, Spain.</title>
        <authorList>
            <person name="Rodriguez M."/>
            <person name="Reina J.C."/>
            <person name="Bejar V."/>
            <person name="Llamas I."/>
        </authorList>
    </citation>
    <scope>NUCLEOTIDE SEQUENCE [LARGE SCALE GENOMIC DNA]</scope>
    <source>
        <strain evidence="5 6">N10</strain>
    </source>
</reference>
<proteinExistence type="predicted"/>
<name>A0A7X3FJC0_9BACL</name>
<dbReference type="InterPro" id="IPR001202">
    <property type="entry name" value="WW_dom"/>
</dbReference>
<keyword evidence="2" id="KW-0964">Secreted</keyword>
<evidence type="ECO:0000259" key="4">
    <source>
        <dbReference type="PROSITE" id="PS50020"/>
    </source>
</evidence>
<comment type="caution">
    <text evidence="5">The sequence shown here is derived from an EMBL/GenBank/DDBJ whole genome shotgun (WGS) entry which is preliminary data.</text>
</comment>
<protein>
    <submittedName>
        <fullName evidence="5">DNRLRE domain-containing protein</fullName>
    </submittedName>
</protein>
<dbReference type="Gene3D" id="2.60.120.970">
    <property type="match status" value="1"/>
</dbReference>
<evidence type="ECO:0000313" key="5">
    <source>
        <dbReference type="EMBL" id="MVP00793.1"/>
    </source>
</evidence>
<dbReference type="GO" id="GO:0005576">
    <property type="term" value="C:extracellular region"/>
    <property type="evidence" value="ECO:0007669"/>
    <property type="project" value="UniProtKB-SubCell"/>
</dbReference>
<evidence type="ECO:0000313" key="6">
    <source>
        <dbReference type="Proteomes" id="UP000490800"/>
    </source>
</evidence>
<evidence type="ECO:0000256" key="2">
    <source>
        <dbReference type="ARBA" id="ARBA00022525"/>
    </source>
</evidence>
<dbReference type="SUPFAM" id="SSF49785">
    <property type="entry name" value="Galactose-binding domain-like"/>
    <property type="match status" value="2"/>
</dbReference>
<dbReference type="RefSeq" id="WP_157336616.1">
    <property type="nucleotide sequence ID" value="NZ_RHLK01000008.1"/>
</dbReference>
<keyword evidence="6" id="KW-1185">Reference proteome</keyword>
<dbReference type="Gene3D" id="2.60.120.260">
    <property type="entry name" value="Galactose-binding domain-like"/>
    <property type="match status" value="3"/>
</dbReference>
<sequence>MFIIKESTQAEFQDGLLDPNLIVSPFGELKINQVPNKTLNLALNKPYTKVSDGKIKEPDVNGRMLTDGNTSSYFNYQDVTYVDTIVDLGATHPVSAATVYGAPTASSSSPRLLDVSVSLDGFKFSTIAKSGDMREWSPIISTTFPSENARYVKFRVHRNSDVYWIDLAEIIVNSGTEHRYSRIKTYDISNLSHFNGALLHWGAWQPTNTNILVELCYSLDDGGTWSSYEQIENGNAITSIPFGTDLSKAKLRVRQTLISCGISTPSLFDFRIYFNELDFNSGYVSSPYYGNSSTVNVIPAMTADNAPSPYVVKVSKLYTNSKAYAAFDNNLTSSHLAYDGKTAKVQIDVGPENMFPLAGYRIYINGNTPISWTMEASQNEVDWITLDQQININWSKATNKYLDFKINKKHFENYRFYRLNISDSSYLYYNYISELQLFSRTDGLAHHIKANLTVRDRSDLPSTIQVKSPHSLLSPIGYLDYGFVPVMSSNYFPAPYEISASSEINSLLAYKAFNGTIVDSNDNWSPENIDPSWIKVFFGYQNRRAVNKYAITGNLRNLENPYPKSWVVEASNNNQDWVALDTRTNETKWGYPKARREYTFNNSTPYEYYRFQFNETNGHPLSIGEITLYENAQQRATDVTSTLTVPIGQEILCILHVPPYNRLFGKVDITPLLLFDITNTINVGLNESLLTSIQVPVHNRMSGVIDIIPPPIVNRTLLPHQDAFVRESIPKLNYGTEQDMFIGYNANLNERYRSFLQFDLSLLPKFQKITKAELLIYFDYENQPEIDIGLFPAESAWNEIGLTWDNQPRAHSLASQNKVGAVKGYLSFDILGLVKDWYDNPQTNYGVLLQAMDELTDNHKRFYTKEQLKYPPLLELEYLDQNVYSEGRASIPICTLIVRQSGVKELTTKIGIREIWLKEGPRSQIHVKSPYFLENSIHVNSPKLWSSIRVRRSDEKILDSTIAVRIKLGDPLITDLTVSRNFLRSQIRIRISETSDLKSSIKGHERTTQDSVISISRPFLESSIRVGIISAISSSIRVRVEDDADVTGSILIRQSMDIDLKTQIRVFTHNEVPSSITVLSGYLRTVIAIPMSGDKNIRTYLTVQTKLAKDITSILRVYSESEESSYVFII</sequence>
<dbReference type="InterPro" id="IPR055372">
    <property type="entry name" value="CBM96"/>
</dbReference>
<dbReference type="OrthoDB" id="2476528at2"/>
<dbReference type="InterPro" id="IPR008979">
    <property type="entry name" value="Galactose-bd-like_sf"/>
</dbReference>